<dbReference type="InterPro" id="IPR005545">
    <property type="entry name" value="YCII"/>
</dbReference>
<evidence type="ECO:0000259" key="2">
    <source>
        <dbReference type="Pfam" id="PF03795"/>
    </source>
</evidence>
<dbReference type="SUPFAM" id="SSF54909">
    <property type="entry name" value="Dimeric alpha+beta barrel"/>
    <property type="match status" value="1"/>
</dbReference>
<evidence type="ECO:0000313" key="3">
    <source>
        <dbReference type="EMBL" id="MFC2925902.1"/>
    </source>
</evidence>
<accession>A0ABV6ZWX5</accession>
<proteinExistence type="inferred from homology"/>
<evidence type="ECO:0000256" key="1">
    <source>
        <dbReference type="ARBA" id="ARBA00007689"/>
    </source>
</evidence>
<dbReference type="InterPro" id="IPR011008">
    <property type="entry name" value="Dimeric_a/b-barrel"/>
</dbReference>
<dbReference type="Gene3D" id="3.30.70.1060">
    <property type="entry name" value="Dimeric alpha+beta barrel"/>
    <property type="match status" value="1"/>
</dbReference>
<dbReference type="PANTHER" id="PTHR35174">
    <property type="entry name" value="BLL7171 PROTEIN-RELATED"/>
    <property type="match status" value="1"/>
</dbReference>
<keyword evidence="4" id="KW-1185">Reference proteome</keyword>
<reference evidence="4" key="1">
    <citation type="journal article" date="2019" name="Int. J. Syst. Evol. Microbiol.">
        <title>The Global Catalogue of Microorganisms (GCM) 10K type strain sequencing project: providing services to taxonomists for standard genome sequencing and annotation.</title>
        <authorList>
            <consortium name="The Broad Institute Genomics Platform"/>
            <consortium name="The Broad Institute Genome Sequencing Center for Infectious Disease"/>
            <person name="Wu L."/>
            <person name="Ma J."/>
        </authorList>
    </citation>
    <scope>NUCLEOTIDE SEQUENCE [LARGE SCALE GENOMIC DNA]</scope>
    <source>
        <strain evidence="4">KCTC 52487</strain>
    </source>
</reference>
<comment type="caution">
    <text evidence="3">The sequence shown here is derived from an EMBL/GenBank/DDBJ whole genome shotgun (WGS) entry which is preliminary data.</text>
</comment>
<name>A0ABV6ZWX5_9PROT</name>
<organism evidence="3 4">
    <name type="scientific">Hyphobacterium vulgare</name>
    <dbReference type="NCBI Taxonomy" id="1736751"/>
    <lineage>
        <taxon>Bacteria</taxon>
        <taxon>Pseudomonadati</taxon>
        <taxon>Pseudomonadota</taxon>
        <taxon>Alphaproteobacteria</taxon>
        <taxon>Maricaulales</taxon>
        <taxon>Maricaulaceae</taxon>
        <taxon>Hyphobacterium</taxon>
    </lineage>
</organism>
<comment type="similarity">
    <text evidence="1">Belongs to the YciI family.</text>
</comment>
<protein>
    <submittedName>
        <fullName evidence="3">YciI family protein</fullName>
    </submittedName>
</protein>
<dbReference type="EMBL" id="JBHRSV010000012">
    <property type="protein sequence ID" value="MFC2925902.1"/>
    <property type="molecule type" value="Genomic_DNA"/>
</dbReference>
<dbReference type="PANTHER" id="PTHR35174:SF3">
    <property type="entry name" value="BLL7171 PROTEIN"/>
    <property type="match status" value="1"/>
</dbReference>
<feature type="domain" description="YCII-related" evidence="2">
    <location>
        <begin position="1"/>
        <end position="108"/>
    </location>
</feature>
<dbReference type="RefSeq" id="WP_343164909.1">
    <property type="nucleotide sequence ID" value="NZ_JBHRSV010000012.1"/>
</dbReference>
<dbReference type="Pfam" id="PF03795">
    <property type="entry name" value="YCII"/>
    <property type="match status" value="1"/>
</dbReference>
<dbReference type="Proteomes" id="UP001595379">
    <property type="component" value="Unassembled WGS sequence"/>
</dbReference>
<evidence type="ECO:0000313" key="4">
    <source>
        <dbReference type="Proteomes" id="UP001595379"/>
    </source>
</evidence>
<gene>
    <name evidence="3" type="ORF">ACFOOR_07265</name>
</gene>
<sequence>MQFMLLLHEAEENFFGLTEAQQMAIVGEHMAYSDALAKAGAMVSGAPLSAAHTARLVRGTAVEDGPFADSREQLGGFYVIEAASMDEAVEWAKRCPAARTGTVEVRPVPDYGG</sequence>